<evidence type="ECO:0000256" key="2">
    <source>
        <dbReference type="SAM" id="MobiDB-lite"/>
    </source>
</evidence>
<feature type="region of interest" description="Disordered" evidence="2">
    <location>
        <begin position="2622"/>
        <end position="2728"/>
    </location>
</feature>
<feature type="compositionally biased region" description="Basic residues" evidence="2">
    <location>
        <begin position="2433"/>
        <end position="2449"/>
    </location>
</feature>
<feature type="region of interest" description="Disordered" evidence="2">
    <location>
        <begin position="1864"/>
        <end position="1933"/>
    </location>
</feature>
<dbReference type="PANTHER" id="PTHR22990">
    <property type="entry name" value="F-BOX ONLY PROTEIN"/>
    <property type="match status" value="1"/>
</dbReference>
<feature type="domain" description="Periplasmic copper-binding protein NosD beta helix" evidence="3">
    <location>
        <begin position="593"/>
        <end position="731"/>
    </location>
</feature>
<feature type="compositionally biased region" description="Polar residues" evidence="2">
    <location>
        <begin position="2983"/>
        <end position="2993"/>
    </location>
</feature>
<feature type="domain" description="Right handed beta helix" evidence="4">
    <location>
        <begin position="1007"/>
        <end position="1152"/>
    </location>
</feature>
<feature type="compositionally biased region" description="Polar residues" evidence="2">
    <location>
        <begin position="2013"/>
        <end position="2025"/>
    </location>
</feature>
<dbReference type="Proteomes" id="UP000195570">
    <property type="component" value="Unassembled WGS sequence"/>
</dbReference>
<dbReference type="InterPro" id="IPR012334">
    <property type="entry name" value="Pectin_lyas_fold"/>
</dbReference>
<feature type="compositionally biased region" description="Basic and acidic residues" evidence="2">
    <location>
        <begin position="2028"/>
        <end position="2039"/>
    </location>
</feature>
<evidence type="ECO:0000313" key="5">
    <source>
        <dbReference type="EMBL" id="SCU67265.1"/>
    </source>
</evidence>
<organism evidence="5 6">
    <name type="scientific">Trypanosoma equiperdum</name>
    <dbReference type="NCBI Taxonomy" id="5694"/>
    <lineage>
        <taxon>Eukaryota</taxon>
        <taxon>Discoba</taxon>
        <taxon>Euglenozoa</taxon>
        <taxon>Kinetoplastea</taxon>
        <taxon>Metakinetoplastina</taxon>
        <taxon>Trypanosomatida</taxon>
        <taxon>Trypanosomatidae</taxon>
        <taxon>Trypanosoma</taxon>
    </lineage>
</organism>
<feature type="compositionally biased region" description="Basic and acidic residues" evidence="2">
    <location>
        <begin position="2640"/>
        <end position="2651"/>
    </location>
</feature>
<feature type="compositionally biased region" description="Basic and acidic residues" evidence="2">
    <location>
        <begin position="2712"/>
        <end position="2726"/>
    </location>
</feature>
<dbReference type="GO" id="GO:0006511">
    <property type="term" value="P:ubiquitin-dependent protein catabolic process"/>
    <property type="evidence" value="ECO:0007669"/>
    <property type="project" value="TreeGrafter"/>
</dbReference>
<feature type="region of interest" description="Disordered" evidence="2">
    <location>
        <begin position="2820"/>
        <end position="2839"/>
    </location>
</feature>
<feature type="compositionally biased region" description="Polar residues" evidence="2">
    <location>
        <begin position="2464"/>
        <end position="2475"/>
    </location>
</feature>
<dbReference type="RefSeq" id="XP_067078607.1">
    <property type="nucleotide sequence ID" value="XM_067222506.1"/>
</dbReference>
<feature type="compositionally biased region" description="Basic and acidic residues" evidence="2">
    <location>
        <begin position="1993"/>
        <end position="2006"/>
    </location>
</feature>
<gene>
    <name evidence="5" type="ORF">TEOVI_000870100</name>
</gene>
<keyword evidence="6" id="KW-1185">Reference proteome</keyword>
<dbReference type="Gene3D" id="2.160.20.10">
    <property type="entry name" value="Single-stranded right-handed beta-helix, Pectin lyase-like"/>
    <property type="match status" value="7"/>
</dbReference>
<name>A0A1G4I5T6_TRYEQ</name>
<sequence length="3101" mass="330308">MTLVADSDYPRVISALHGLETRQIRVGKTVTAAFHQITDAILASRPYDRIVVESGTYFENITIKHPLELCGAKDAEPPTIVSVGPCLVVDVDGPIILHGLNITAKGNRASENQAVVVKRGNPRIEECDMTSLYVKNDSKPHVSHCRIHSSRHGVGISVIGNGSGIYEHNHIFDHEGESLYFDTAGKPIVRHNRISETKGRSGVVVHMSGRLSGTTEVLFHDNIITGGGEAASNSQVDQVPTHSLQVLLKRVAPEGAALVRVVHNAHPVMVSNMLSNGVTGFRINDCRLSPECFCGNRIGNCSAWGIVVGGDSTVTVDGNDVQGCGAGIYARTTHVREESSGGDGEDAIGPCVSICRCNLQWNSYYGFVIDRSAVKVNECNVAESSTGMAFVGDCTGSVVTQNVLSRNSVTGFSICNHGSVVIDDNLVSGFNESMYGIFIQDNSNVVIRGVKVSRMATAITMSGGSRLVLENSSIKDVSVHHIVIEESSQATLSRNTLKGSGGASVVVTGRSNCHLVGNSLLISQKEGVLVEEGSRATIEKNNLGSMREVIYVKKQSTAHVRGNDVAISRYGVVVAGPGSECTVVGNNFRGLTGPGVYAFEMGTATISSNHMRDCSATCIQAGTGAEALIEGCTFTDCRSGVVNADGAETHCRVVKCHMNRVGHGIQYTGAAKGVVEENSINSCRDFGVSCESHTPVVVRKNTISDSAVGLNLCAEGTLSRLIISGCKTGVLAKFGASDKVNDIQVLNCSIGITFTRGTMVSLDTVKVNACQKYGIVVAGPSPNATVVQATVEKCGVAGVAILENGACSLEQCVINRNGKGVLLRQPDNVSFKDCFIAQQRQGVVAIPGEGERIRETSFSRPVREGSALFLSCTIGGDECEEGVVAGDCDTTLYFEKCRIGAGIAEKGVGVVVKSGAVVRMNRCDITKCSRAGFLASTAARLLAERVTVEKCAIGVLFASPADEETMAIQELDSEAQALVEECPTETHTSGGSNRIIDVELGGSILRWATFRDLTISRCENAGVWYMSQSVGEITKSTVQECTTGIVAEHGSRTILQAVQVSGSRGRGVLLPARLSKEAEVTFITIQNSESHGVEITADEAGDDSDDVALVKVKNCEIFDNKGSGIVLQSSVTLESCCISGNECSGILCSGNDYQGNLRPHISLCQLENNKEANVIAAGGCIPELHSCVLEGAGVGVRVESAVSMVKCILRYMGVAAMFTHPESSPSDSGFIDSHLSRCVLKDNGIGLSCHWNAPASDESRILVENCMFDNSTKASVEVGQGPLVHIVATTFETSRKAICVEEYGRVDAEGCVFIGNLQGVIITSPQYVEVHRSRFLRDGNCGITVGGDRGEVQIRDNCFKDSSKKSVHISTENVLTCVQNNIFEQATSGIVMEESPRVYVYNNVFRKCGTAVTMRSPGCCGVVAGNILEENTCGCLCETEAKTKVWRNEFSGNKKCGIMVTTGAHPVVVENIFKQQDSSNSRAVSVCDGGIGHFASNRFIKNVCGVFLESTGSVVIVNKNTFDGNDVGVQIGKETTAHVVTCLFLNSGTADVCASQQIARGQCILAYNCFCSEAGTAVTLGEQAAVIIYRSLFIGSKGRGVALEGVSQSMVCESYFSGLSLGLFAGERAGGRIVNCIFLRCLRAVEACQHAKTAFHDCFFFARSSAQPGMVTLNKHAEPVFSHCEIIGTDKSSSPLLCSVGNGVVEECLFSSGNTSVSLGSECSTKLSGNKFLRGIYGVVLLAECAPTMDGNTFDSHDKAAVKIMSHAGGVMRENAFVQPIENGGILAGANNVVIENSKHIEATSIGEKSGKRVGNHAAVEERFLTTLAKWLRAAPAWTRNDLRGMPSAATLPPVIRESLNTVEDDEKEGDQAEGGEQGGVQPQMSRANRGTDEKTPGGEGAQADVKQKRAPVVGRGAGRRRKIPPYEFTPDNDISRASEDIVNELQSWLEGSNITLIVEEENRPTTGSAASQTYNSNMLLGVDEGISQMKKLQSDKKESHQLTSDREEDQGTWMSNSHVTSVVGSSERVRDPLDKHQDTASGWGPGPDPSADLGASKSEDETMLQIPLEEHLEAVTEDPQLSARHVEKGLERAPRRPSPPLYSTNVEVQQRGPPRRGPPETFVRTMGLSTVARRNREADLRRRSSVAMQSKKRRRTRRKSLAAINVGRSPVPGGKGKEEGTTPAGSERPRYPTPSGGFMGIEGDSCSAPSFDPSHLSHYNGDAEELSGTTLGNDIYLTEFGVESASTRRGMPEFNGSCESQGERITSGSRPDRDLLKNVTLNFSLLGQLSFSRNSNRNPSPLPCGEFLGADDHRFDGKPNKNVARSAPVDLAKNDSKGALGTGSYQKGPKEHVGLRAMMMDQSGDMKKQLDSTRPRAVRESETKRQLLPADSAGEAMGARTAPSGRTGREGAPRCSVDQFVVHSGAAQQTKRISKKGRAEKKFVKKKVYPVSGTARRGRKDNNYSAEETQTFNKISRREGGKENESMLSEKTAEISATVGDGGAPKGGSTTIAEGPPTRASTSRPALGEKQLHANASGQPSKVSLLGITKRPTEPGVEVPHDGLSGWTSTAASESYTCGLSVGSREGLRTGASGRAVGNTTCAGAADGSLLLNRMGHAMSSRAVTREGEGKGGLSPSADRAKDHLVKESRTIPFSGEKGSFASPNERSQDFARGNKNVTVPQLSIGVLKDKERSTPSRREADAPSATYPKANREHVPHDAAEPLKLKQAGKLRNQTCGEGKGYPLYPPGDILSRSGESQGWESGATFWKPVGQLSENGRAMLGALQNEVFAGEANVFDPPWGDVTGPKETEVFSLATPTTARTETQAGEPCGSSSEAGELEASVEDVIALLRWLADMRQRKLMTREGFSRAVDCMKETSAVPFFFCENSAAGGPTVMVRLPKTADQVVVVPLLKPNQKIEIEVVRNTHILPPCMVKPSPVASPKQEEKVNVVRINTCVALPSLVKKIEETPRGSSPPHPVSANMSSLSTGYPRQSPPNSPGASVGHFATLESSHSCLGWRPNVESEEKGVKSARTAYTASKQQVTASSGFGRRRFAAAIPKDANRTLVPFNPADPKGTSPFINAGKVATFITAGTPNVIL</sequence>
<dbReference type="EMBL" id="CZPT02000709">
    <property type="protein sequence ID" value="SCU67265.1"/>
    <property type="molecule type" value="Genomic_DNA"/>
</dbReference>
<dbReference type="GeneID" id="92382635"/>
<keyword evidence="1" id="KW-0677">Repeat</keyword>
<dbReference type="VEuPathDB" id="TriTrypDB:TEOVI_000870100"/>
<proteinExistence type="predicted"/>
<dbReference type="Pfam" id="PF13229">
    <property type="entry name" value="Beta_helix"/>
    <property type="match status" value="4"/>
</dbReference>
<feature type="compositionally biased region" description="Acidic residues" evidence="2">
    <location>
        <begin position="1864"/>
        <end position="1874"/>
    </location>
</feature>
<reference evidence="5" key="1">
    <citation type="submission" date="2016-09" db="EMBL/GenBank/DDBJ databases">
        <authorList>
            <person name="Hebert L."/>
            <person name="Moumen B."/>
        </authorList>
    </citation>
    <scope>NUCLEOTIDE SEQUENCE [LARGE SCALE GENOMIC DNA]</scope>
    <source>
        <strain evidence="5">OVI</strain>
    </source>
</reference>
<feature type="region of interest" description="Disordered" evidence="2">
    <location>
        <begin position="2087"/>
        <end position="2193"/>
    </location>
</feature>
<feature type="compositionally biased region" description="Basic and acidic residues" evidence="2">
    <location>
        <begin position="2477"/>
        <end position="2486"/>
    </location>
</feature>
<feature type="region of interest" description="Disordered" evidence="2">
    <location>
        <begin position="2317"/>
        <end position="2351"/>
    </location>
</feature>
<dbReference type="SMART" id="SM00710">
    <property type="entry name" value="PbH1"/>
    <property type="match status" value="32"/>
</dbReference>
<dbReference type="InterPro" id="IPR039448">
    <property type="entry name" value="Beta_helix"/>
</dbReference>
<dbReference type="PANTHER" id="PTHR22990:SF32">
    <property type="entry name" value="RIGHT HANDED BETA HELIX DOMAIN-CONTAINING PROTEIN"/>
    <property type="match status" value="1"/>
</dbReference>
<feature type="domain" description="Periplasmic copper-binding protein NosD beta helix" evidence="3">
    <location>
        <begin position="1422"/>
        <end position="1531"/>
    </location>
</feature>
<feature type="region of interest" description="Disordered" evidence="2">
    <location>
        <begin position="2365"/>
        <end position="2527"/>
    </location>
</feature>
<dbReference type="SUPFAM" id="SSF51126">
    <property type="entry name" value="Pectin lyase-like"/>
    <property type="match status" value="8"/>
</dbReference>
<feature type="domain" description="Right handed beta helix" evidence="4">
    <location>
        <begin position="435"/>
        <end position="588"/>
    </location>
</feature>
<dbReference type="InterPro" id="IPR051550">
    <property type="entry name" value="SCF-Subunits/Alg-Epimerases"/>
</dbReference>
<accession>A0A1G4I5T6</accession>
<feature type="domain" description="Periplasmic copper-binding protein NosD beta helix" evidence="3">
    <location>
        <begin position="1277"/>
        <end position="1405"/>
    </location>
</feature>
<feature type="compositionally biased region" description="Basic and acidic residues" evidence="2">
    <location>
        <begin position="2689"/>
        <end position="2703"/>
    </location>
</feature>
<feature type="compositionally biased region" description="Polar residues" evidence="2">
    <location>
        <begin position="2258"/>
        <end position="2270"/>
    </location>
</feature>
<feature type="domain" description="Right handed beta helix" evidence="4">
    <location>
        <begin position="783"/>
        <end position="940"/>
    </location>
</feature>
<dbReference type="InterPro" id="IPR011050">
    <property type="entry name" value="Pectin_lyase_fold/virulence"/>
</dbReference>
<feature type="domain" description="Right handed beta helix" evidence="4">
    <location>
        <begin position="103"/>
        <end position="229"/>
    </location>
</feature>
<evidence type="ECO:0000259" key="3">
    <source>
        <dbReference type="Pfam" id="PF05048"/>
    </source>
</evidence>
<feature type="compositionally biased region" description="Basic residues" evidence="2">
    <location>
        <begin position="2151"/>
        <end position="2161"/>
    </location>
</feature>
<comment type="caution">
    <text evidence="5">The sequence shown here is derived from an EMBL/GenBank/DDBJ whole genome shotgun (WGS) entry which is preliminary data.</text>
</comment>
<feature type="region of interest" description="Disordered" evidence="2">
    <location>
        <begin position="2248"/>
        <end position="2274"/>
    </location>
</feature>
<evidence type="ECO:0000259" key="4">
    <source>
        <dbReference type="Pfam" id="PF13229"/>
    </source>
</evidence>
<feature type="compositionally biased region" description="Basic and acidic residues" evidence="2">
    <location>
        <begin position="2365"/>
        <end position="2386"/>
    </location>
</feature>
<protein>
    <submittedName>
        <fullName evidence="5">Right handed beta helix region, putative</fullName>
    </submittedName>
</protein>
<dbReference type="InterPro" id="IPR007742">
    <property type="entry name" value="NosD_dom"/>
</dbReference>
<dbReference type="InterPro" id="IPR006626">
    <property type="entry name" value="PbH1"/>
</dbReference>
<feature type="region of interest" description="Disordered" evidence="2">
    <location>
        <begin position="1991"/>
        <end position="2059"/>
    </location>
</feature>
<feature type="region of interest" description="Disordered" evidence="2">
    <location>
        <begin position="2969"/>
        <end position="3007"/>
    </location>
</feature>
<dbReference type="Pfam" id="PF05048">
    <property type="entry name" value="NosD"/>
    <property type="match status" value="3"/>
</dbReference>
<evidence type="ECO:0000256" key="1">
    <source>
        <dbReference type="ARBA" id="ARBA00022737"/>
    </source>
</evidence>
<evidence type="ECO:0000313" key="6">
    <source>
        <dbReference type="Proteomes" id="UP000195570"/>
    </source>
</evidence>